<keyword evidence="3" id="KW-1185">Reference proteome</keyword>
<keyword evidence="1" id="KW-0812">Transmembrane</keyword>
<evidence type="ECO:0008006" key="4">
    <source>
        <dbReference type="Google" id="ProtNLM"/>
    </source>
</evidence>
<keyword evidence="1" id="KW-1133">Transmembrane helix</keyword>
<sequence>MLGERDAMPTAQRRRFAKATWNGRMLDAARERDIQRAALLEGRRSRQGFGLVMTRCLVGCLMSILGYGERSGPGIISAVYVLILAPYFLWQIWRQRELGRQLGTTPESVLT</sequence>
<proteinExistence type="predicted"/>
<comment type="caution">
    <text evidence="2">The sequence shown here is derived from an EMBL/GenBank/DDBJ whole genome shotgun (WGS) entry which is preliminary data.</text>
</comment>
<gene>
    <name evidence="2" type="ORF">GCM10009762_00110</name>
</gene>
<protein>
    <recommendedName>
        <fullName evidence="4">DUF3040 domain-containing protein</fullName>
    </recommendedName>
</protein>
<organism evidence="2 3">
    <name type="scientific">Dermacoccus barathri</name>
    <dbReference type="NCBI Taxonomy" id="322601"/>
    <lineage>
        <taxon>Bacteria</taxon>
        <taxon>Bacillati</taxon>
        <taxon>Actinomycetota</taxon>
        <taxon>Actinomycetes</taxon>
        <taxon>Micrococcales</taxon>
        <taxon>Dermacoccaceae</taxon>
        <taxon>Dermacoccus</taxon>
    </lineage>
</organism>
<feature type="transmembrane region" description="Helical" evidence="1">
    <location>
        <begin position="74"/>
        <end position="93"/>
    </location>
</feature>
<evidence type="ECO:0000313" key="2">
    <source>
        <dbReference type="EMBL" id="GAA1529568.1"/>
    </source>
</evidence>
<dbReference type="Proteomes" id="UP001501288">
    <property type="component" value="Unassembled WGS sequence"/>
</dbReference>
<dbReference type="EMBL" id="BAAANV010000002">
    <property type="protein sequence ID" value="GAA1529568.1"/>
    <property type="molecule type" value="Genomic_DNA"/>
</dbReference>
<evidence type="ECO:0000256" key="1">
    <source>
        <dbReference type="SAM" id="Phobius"/>
    </source>
</evidence>
<feature type="transmembrane region" description="Helical" evidence="1">
    <location>
        <begin position="49"/>
        <end position="68"/>
    </location>
</feature>
<accession>A0ABN2AXM5</accession>
<evidence type="ECO:0000313" key="3">
    <source>
        <dbReference type="Proteomes" id="UP001501288"/>
    </source>
</evidence>
<keyword evidence="1" id="KW-0472">Membrane</keyword>
<reference evidence="2 3" key="1">
    <citation type="journal article" date="2019" name="Int. J. Syst. Evol. Microbiol.">
        <title>The Global Catalogue of Microorganisms (GCM) 10K type strain sequencing project: providing services to taxonomists for standard genome sequencing and annotation.</title>
        <authorList>
            <consortium name="The Broad Institute Genomics Platform"/>
            <consortium name="The Broad Institute Genome Sequencing Center for Infectious Disease"/>
            <person name="Wu L."/>
            <person name="Ma J."/>
        </authorList>
    </citation>
    <scope>NUCLEOTIDE SEQUENCE [LARGE SCALE GENOMIC DNA]</scope>
    <source>
        <strain evidence="2 3">JCM 14588</strain>
    </source>
</reference>
<name>A0ABN2AXM5_9MICO</name>